<evidence type="ECO:0000256" key="2">
    <source>
        <dbReference type="ARBA" id="ARBA00004220"/>
    </source>
</evidence>
<sequence length="1264" mass="141616">MDPMGIPPDESPRRGGSFGPYQQSQRLDLYRSASDVLLERGAAYRCFCTPQRLELLKKEALRSQQTPRYDNRCRHLTPTEVAEKLSQGLDWVVRFRLEKGVEPFQDLVYGWNKHEVADVEGDPVILKGDGFPTYHLANVVDDHHMGISHVLRGTEWLTSTSKHLLLYKAFGWDPPQFGHLPLLLNKDGGKLSKRQGDIFLERFARDGYLPEALLDIITNCGSGFAEKQMGRTLEELIPQFEIGRITTHSALLDLEKLPEFNSSASGAVEVKAWFCKAESWQQYQDKATDPSIPEENWECIQRFCDQVNADIEGPSLAPRLLAHKIQSPQEMEALHALTVLETCVNNCGERFHHEIAKFRFLNELIKVLSPKYYGTWSSEKVKSRVTEVIFSWTVWFPQEVKIRDAYQMLKKQGIVKEDPKVPEDKILPPPSPRPQNSIFDTDEEKSKLLARLLKSNHSEDLQAANRLIKSMIKEEQEKSAKVSRRVNTISEVSENVKCMDELLENYKKQELSKSDHETLQTLFQRCEKLRPLLFRLASETVDDDEALAEILQANDKLTQALGQYRQVVASHENGVGEGSATSSADAPACRPAPRRMKSYTLIDFSELEATCQSPTDQSENTTTASRHGSTTSNCLLDEEFKSLGLYVQFSLINSPVEQKPPPDFALAEVSDPQPAVHNGYGEIVSAVQTLRPQESWEDSCSEKNGFQGLVDEFSPPSRTKTLSLDLSPMKLPFPDPPNSSMADTSFSSLGYELKPAASLHPASHDASLENLFVPLISITPSSICPLTVYDRNGFKAMLHFSRDPAPGRPDVLVMVLSMLSTSAQPIKDIAFQAAVPKTMKIKLQPASGSQLPAFSPFLPPAVVSQVLLLANPQKDPIRLRYKLAFMQGVQPFSEVQLVAVWQDLCQSDLSLNRQLTELYDTLLGTWHSQLQWATQVFKNPHEIVTVLLIQTLGALVPSIPVCLSTAMERTGQETKLNKLLELYDATIHFAKGLEVAMLPNLINKLFILASGAIDNCIKLTDGLGVCGLLKALKALFTKYTSDFTNTLQSIRKKCKLDDVLSDSLFQEDWTAFQNSVRIITTCGELLRQCGDFEQQLANSRLNQLAHHLAFDSVFLRIKQQLLLVPKMEGWSSGGIGETLTDDLPNFSLTPLEYISNVRECEGDELPELDNMADYWLGSIARATMQTYCEVILQIPELTLHSTKQLATDIDYLINVMDALGLQPSRTLQNIVTLLKAKPEDYRQAAKSVPRRMASSIAAMRGLEC</sequence>
<evidence type="ECO:0000256" key="6">
    <source>
        <dbReference type="ARBA" id="ARBA00022741"/>
    </source>
</evidence>
<keyword evidence="6" id="KW-0547">Nucleotide-binding</keyword>
<dbReference type="InterPro" id="IPR008152">
    <property type="entry name" value="Clathrin_a/b/g-adaptin_app_Ig"/>
</dbReference>
<dbReference type="InterPro" id="IPR013041">
    <property type="entry name" value="Clathrin_app_Ig-like_sf"/>
</dbReference>
<evidence type="ECO:0000259" key="15">
    <source>
        <dbReference type="PROSITE" id="PS50179"/>
    </source>
</evidence>
<dbReference type="GO" id="GO:0017119">
    <property type="term" value="C:Golgi transport complex"/>
    <property type="evidence" value="ECO:0007669"/>
    <property type="project" value="InterPro"/>
</dbReference>
<dbReference type="FunFam" id="1.25.40.90:FF:000011">
    <property type="entry name" value="ADP-ribosylation factor-binding protein GGA3 isoform X1"/>
    <property type="match status" value="1"/>
</dbReference>
<keyword evidence="5" id="KW-0436">Ligase</keyword>
<evidence type="ECO:0000256" key="10">
    <source>
        <dbReference type="ARBA" id="ARBA00022927"/>
    </source>
</evidence>
<dbReference type="PROSITE" id="PS50179">
    <property type="entry name" value="VHS"/>
    <property type="match status" value="1"/>
</dbReference>
<keyword evidence="11" id="KW-0333">Golgi apparatus</keyword>
<feature type="region of interest" description="Disordered" evidence="14">
    <location>
        <begin position="1"/>
        <end position="21"/>
    </location>
</feature>
<dbReference type="GO" id="GO:0043039">
    <property type="term" value="P:tRNA aminoacylation"/>
    <property type="evidence" value="ECO:0007669"/>
    <property type="project" value="InterPro"/>
</dbReference>
<keyword evidence="8" id="KW-0067">ATP-binding</keyword>
<dbReference type="GO" id="GO:0031267">
    <property type="term" value="F:small GTPase binding"/>
    <property type="evidence" value="ECO:0007669"/>
    <property type="project" value="InterPro"/>
</dbReference>
<comment type="similarity">
    <text evidence="3">Belongs to the GGA protein family.</text>
</comment>
<name>A0A2I0U0C9_LIMLA</name>
<dbReference type="EMBL" id="KZ506463">
    <property type="protein sequence ID" value="PKU39530.1"/>
    <property type="molecule type" value="Genomic_DNA"/>
</dbReference>
<reference evidence="19" key="1">
    <citation type="submission" date="2017-11" db="EMBL/GenBank/DDBJ databases">
        <authorList>
            <person name="Lima N.C."/>
            <person name="Parody-Merino A.M."/>
            <person name="Battley P.F."/>
            <person name="Fidler A.E."/>
            <person name="Prosdocimi F."/>
        </authorList>
    </citation>
    <scope>NUCLEOTIDE SEQUENCE [LARGE SCALE GENOMIC DNA]</scope>
</reference>
<dbReference type="PROSITE" id="PS50180">
    <property type="entry name" value="GAE"/>
    <property type="match status" value="1"/>
</dbReference>
<reference evidence="19" key="2">
    <citation type="submission" date="2017-12" db="EMBL/GenBank/DDBJ databases">
        <title>Genome sequence of the Bar-tailed Godwit (Limosa lapponica baueri).</title>
        <authorList>
            <person name="Lima N.C.B."/>
            <person name="Parody-Merino A.M."/>
            <person name="Battley P.F."/>
            <person name="Fidler A.E."/>
            <person name="Prosdocimi F."/>
        </authorList>
    </citation>
    <scope>NUCLEOTIDE SEQUENCE [LARGE SCALE GENOMIC DNA]</scope>
</reference>
<dbReference type="GO" id="GO:0006893">
    <property type="term" value="P:Golgi to plasma membrane transport"/>
    <property type="evidence" value="ECO:0007669"/>
    <property type="project" value="TreeGrafter"/>
</dbReference>
<dbReference type="GO" id="GO:0034394">
    <property type="term" value="P:protein localization to cell surface"/>
    <property type="evidence" value="ECO:0007669"/>
    <property type="project" value="TreeGrafter"/>
</dbReference>
<evidence type="ECO:0000313" key="18">
    <source>
        <dbReference type="EMBL" id="PKU39530.1"/>
    </source>
</evidence>
<dbReference type="PANTHER" id="PTHR45905:SF2">
    <property type="entry name" value="ADP-RIBOSYLATION FACTOR-BINDING PROTEIN GGA2"/>
    <property type="match status" value="1"/>
</dbReference>
<dbReference type="FunFam" id="1.20.5.170:FF:000023">
    <property type="entry name" value="ADP-ribosylation factor-binding protein GGA3 isoform X1"/>
    <property type="match status" value="1"/>
</dbReference>
<dbReference type="OrthoDB" id="447025at2759"/>
<evidence type="ECO:0000256" key="8">
    <source>
        <dbReference type="ARBA" id="ARBA00022840"/>
    </source>
</evidence>
<dbReference type="InterPro" id="IPR020058">
    <property type="entry name" value="Glu/Gln-tRNA-synth_Ib_cat-dom"/>
</dbReference>
<dbReference type="GO" id="GO:0031901">
    <property type="term" value="C:early endosome membrane"/>
    <property type="evidence" value="ECO:0007669"/>
    <property type="project" value="UniProtKB-SubCell"/>
</dbReference>
<dbReference type="Gene3D" id="3.40.50.620">
    <property type="entry name" value="HUPs"/>
    <property type="match status" value="1"/>
</dbReference>
<dbReference type="InterPro" id="IPR041198">
    <property type="entry name" value="GGA_N-GAT"/>
</dbReference>
<evidence type="ECO:0000313" key="19">
    <source>
        <dbReference type="Proteomes" id="UP000233556"/>
    </source>
</evidence>
<dbReference type="Pfam" id="PF03127">
    <property type="entry name" value="GAT"/>
    <property type="match status" value="1"/>
</dbReference>
<keyword evidence="9" id="KW-0832">Ubl conjugation</keyword>
<dbReference type="Pfam" id="PF02883">
    <property type="entry name" value="Alpha_adaptinC2"/>
    <property type="match status" value="1"/>
</dbReference>
<dbReference type="InterPro" id="IPR027422">
    <property type="entry name" value="GGA1-3"/>
</dbReference>
<dbReference type="SUPFAM" id="SSF49348">
    <property type="entry name" value="Clathrin adaptor appendage domain"/>
    <property type="match status" value="1"/>
</dbReference>
<evidence type="ECO:0000259" key="17">
    <source>
        <dbReference type="PROSITE" id="PS50909"/>
    </source>
</evidence>
<dbReference type="SUPFAM" id="SSF48464">
    <property type="entry name" value="ENTH/VHS domain"/>
    <property type="match status" value="1"/>
</dbReference>
<dbReference type="SMART" id="SM00288">
    <property type="entry name" value="VHS"/>
    <property type="match status" value="1"/>
</dbReference>
<keyword evidence="13" id="KW-0030">Aminoacyl-tRNA synthetase</keyword>
<evidence type="ECO:0000256" key="1">
    <source>
        <dbReference type="ARBA" id="ARBA00004150"/>
    </source>
</evidence>
<dbReference type="InterPro" id="IPR004152">
    <property type="entry name" value="GAT_dom"/>
</dbReference>
<organism evidence="18 19">
    <name type="scientific">Limosa lapponica baueri</name>
    <dbReference type="NCBI Taxonomy" id="1758121"/>
    <lineage>
        <taxon>Eukaryota</taxon>
        <taxon>Metazoa</taxon>
        <taxon>Chordata</taxon>
        <taxon>Craniata</taxon>
        <taxon>Vertebrata</taxon>
        <taxon>Euteleostomi</taxon>
        <taxon>Archelosauria</taxon>
        <taxon>Archosauria</taxon>
        <taxon>Dinosauria</taxon>
        <taxon>Saurischia</taxon>
        <taxon>Theropoda</taxon>
        <taxon>Coelurosauria</taxon>
        <taxon>Aves</taxon>
        <taxon>Neognathae</taxon>
        <taxon>Neoaves</taxon>
        <taxon>Charadriiformes</taxon>
        <taxon>Scolopacidae</taxon>
        <taxon>Limosa</taxon>
    </lineage>
</organism>
<dbReference type="GO" id="GO:0004812">
    <property type="term" value="F:aminoacyl-tRNA ligase activity"/>
    <property type="evidence" value="ECO:0007669"/>
    <property type="project" value="UniProtKB-KW"/>
</dbReference>
<dbReference type="SUPFAM" id="SSF89009">
    <property type="entry name" value="GAT-like domain"/>
    <property type="match status" value="1"/>
</dbReference>
<dbReference type="InterPro" id="IPR019335">
    <property type="entry name" value="COG7"/>
</dbReference>
<evidence type="ECO:0000256" key="13">
    <source>
        <dbReference type="ARBA" id="ARBA00023146"/>
    </source>
</evidence>
<dbReference type="InterPro" id="IPR014729">
    <property type="entry name" value="Rossmann-like_a/b/a_fold"/>
</dbReference>
<dbReference type="CDD" id="cd17010">
    <property type="entry name" value="VHS_GGA2"/>
    <property type="match status" value="1"/>
</dbReference>
<feature type="domain" description="GAE" evidence="16">
    <location>
        <begin position="781"/>
        <end position="902"/>
    </location>
</feature>
<dbReference type="GO" id="GO:0035091">
    <property type="term" value="F:phosphatidylinositol binding"/>
    <property type="evidence" value="ECO:0007669"/>
    <property type="project" value="InterPro"/>
</dbReference>
<evidence type="ECO:0000256" key="14">
    <source>
        <dbReference type="SAM" id="MobiDB-lite"/>
    </source>
</evidence>
<protein>
    <submittedName>
        <fullName evidence="18">Adp-ribosylation factor-binding protein gga2</fullName>
    </submittedName>
</protein>
<evidence type="ECO:0000259" key="16">
    <source>
        <dbReference type="PROSITE" id="PS50180"/>
    </source>
</evidence>
<keyword evidence="19" id="KW-1185">Reference proteome</keyword>
<dbReference type="Gene3D" id="2.60.40.1230">
    <property type="match status" value="1"/>
</dbReference>
<keyword evidence="4" id="KW-0813">Transport</keyword>
<dbReference type="Pfam" id="PF00749">
    <property type="entry name" value="tRNA-synt_1c"/>
    <property type="match status" value="1"/>
</dbReference>
<accession>A0A2I0U0C9</accession>
<dbReference type="Gene3D" id="1.25.40.90">
    <property type="match status" value="1"/>
</dbReference>
<feature type="region of interest" description="Disordered" evidence="14">
    <location>
        <begin position="419"/>
        <end position="439"/>
    </location>
</feature>
<evidence type="ECO:0000256" key="11">
    <source>
        <dbReference type="ARBA" id="ARBA00023034"/>
    </source>
</evidence>
<dbReference type="InterPro" id="IPR002014">
    <property type="entry name" value="VHS_dom"/>
</dbReference>
<dbReference type="PROSITE" id="PS50909">
    <property type="entry name" value="GAT"/>
    <property type="match status" value="1"/>
</dbReference>
<keyword evidence="7" id="KW-0967">Endosome</keyword>
<dbReference type="InterPro" id="IPR008942">
    <property type="entry name" value="ENTH_VHS"/>
</dbReference>
<dbReference type="SMART" id="SM00809">
    <property type="entry name" value="Alpha_adaptinC2"/>
    <property type="match status" value="1"/>
</dbReference>
<dbReference type="AlphaFoldDB" id="A0A2I0U0C9"/>
<proteinExistence type="inferred from homology"/>
<evidence type="ECO:0000256" key="4">
    <source>
        <dbReference type="ARBA" id="ARBA00022448"/>
    </source>
</evidence>
<dbReference type="Pfam" id="PF18308">
    <property type="entry name" value="GGA_N-GAT"/>
    <property type="match status" value="1"/>
</dbReference>
<dbReference type="InterPro" id="IPR008153">
    <property type="entry name" value="GAE_dom"/>
</dbReference>
<evidence type="ECO:0000256" key="9">
    <source>
        <dbReference type="ARBA" id="ARBA00022843"/>
    </source>
</evidence>
<feature type="region of interest" description="Disordered" evidence="14">
    <location>
        <begin position="610"/>
        <end position="630"/>
    </location>
</feature>
<dbReference type="Pfam" id="PF10191">
    <property type="entry name" value="COG7"/>
    <property type="match status" value="3"/>
</dbReference>
<feature type="domain" description="VHS" evidence="15">
    <location>
        <begin position="287"/>
        <end position="417"/>
    </location>
</feature>
<dbReference type="GO" id="GO:0005802">
    <property type="term" value="C:trans-Golgi network"/>
    <property type="evidence" value="ECO:0007669"/>
    <property type="project" value="InterPro"/>
</dbReference>
<dbReference type="PANTHER" id="PTHR45905">
    <property type="entry name" value="GOLGI-LOCALIZED, GAMMA-ADAPTIN EAR CONTAINING, ARF BINDING PROTEIN"/>
    <property type="match status" value="1"/>
</dbReference>
<evidence type="ECO:0000256" key="5">
    <source>
        <dbReference type="ARBA" id="ARBA00022598"/>
    </source>
</evidence>
<gene>
    <name evidence="18" type="ORF">llap_10165</name>
</gene>
<dbReference type="Gene3D" id="1.20.58.160">
    <property type="match status" value="1"/>
</dbReference>
<keyword evidence="12" id="KW-0472">Membrane</keyword>
<comment type="subcellular location">
    <subcellularLocation>
        <location evidence="2">Early endosome membrane</location>
        <topology evidence="2">Peripheral membrane protein</topology>
    </subcellularLocation>
    <subcellularLocation>
        <location evidence="1">Golgi apparatus</location>
        <location evidence="1">trans-Golgi network membrane</location>
        <topology evidence="1">Peripheral membrane protein</topology>
    </subcellularLocation>
</comment>
<evidence type="ECO:0000256" key="7">
    <source>
        <dbReference type="ARBA" id="ARBA00022753"/>
    </source>
</evidence>
<dbReference type="GO" id="GO:0006886">
    <property type="term" value="P:intracellular protein transport"/>
    <property type="evidence" value="ECO:0007669"/>
    <property type="project" value="InterPro"/>
</dbReference>
<dbReference type="GO" id="GO:0043130">
    <property type="term" value="F:ubiquitin binding"/>
    <property type="evidence" value="ECO:0007669"/>
    <property type="project" value="InterPro"/>
</dbReference>
<dbReference type="Proteomes" id="UP000233556">
    <property type="component" value="Unassembled WGS sequence"/>
</dbReference>
<dbReference type="Gene3D" id="1.20.5.170">
    <property type="match status" value="1"/>
</dbReference>
<feature type="domain" description="GAT" evidence="17">
    <location>
        <begin position="442"/>
        <end position="569"/>
    </location>
</feature>
<dbReference type="SUPFAM" id="SSF52374">
    <property type="entry name" value="Nucleotidylyl transferase"/>
    <property type="match status" value="1"/>
</dbReference>
<dbReference type="CDD" id="cd14239">
    <property type="entry name" value="GAT_GGA1_GGA2"/>
    <property type="match status" value="1"/>
</dbReference>
<dbReference type="InterPro" id="IPR038425">
    <property type="entry name" value="GAT_sf"/>
</dbReference>
<dbReference type="GO" id="GO:0005524">
    <property type="term" value="F:ATP binding"/>
    <property type="evidence" value="ECO:0007669"/>
    <property type="project" value="UniProtKB-KW"/>
</dbReference>
<keyword evidence="10" id="KW-0653">Protein transport</keyword>
<dbReference type="Pfam" id="PF00790">
    <property type="entry name" value="VHS"/>
    <property type="match status" value="1"/>
</dbReference>
<evidence type="ECO:0000256" key="12">
    <source>
        <dbReference type="ARBA" id="ARBA00023136"/>
    </source>
</evidence>
<evidence type="ECO:0000256" key="3">
    <source>
        <dbReference type="ARBA" id="ARBA00008099"/>
    </source>
</evidence>